<dbReference type="Gene3D" id="2.60.120.740">
    <property type="match status" value="1"/>
</dbReference>
<feature type="transmembrane region" description="Helical" evidence="1">
    <location>
        <begin position="308"/>
        <end position="333"/>
    </location>
</feature>
<protein>
    <recommendedName>
        <fullName evidence="5">SUEL-type lectin domain-containing protein</fullName>
    </recommendedName>
</protein>
<evidence type="ECO:0008006" key="5">
    <source>
        <dbReference type="Google" id="ProtNLM"/>
    </source>
</evidence>
<keyword evidence="2" id="KW-0732">Signal</keyword>
<name>A0AAD9JNP8_9ANNE</name>
<feature type="chain" id="PRO_5042136313" description="SUEL-type lectin domain-containing protein" evidence="2">
    <location>
        <begin position="19"/>
        <end position="422"/>
    </location>
</feature>
<feature type="signal peptide" evidence="2">
    <location>
        <begin position="1"/>
        <end position="18"/>
    </location>
</feature>
<dbReference type="EMBL" id="JAODUP010000222">
    <property type="protein sequence ID" value="KAK2156096.1"/>
    <property type="molecule type" value="Genomic_DNA"/>
</dbReference>
<keyword evidence="4" id="KW-1185">Reference proteome</keyword>
<keyword evidence="1" id="KW-1133">Transmembrane helix</keyword>
<dbReference type="PANTHER" id="PTHR46780">
    <property type="entry name" value="PROTEIN EVA-1"/>
    <property type="match status" value="1"/>
</dbReference>
<dbReference type="CDD" id="cd22823">
    <property type="entry name" value="Gal_Rha_Lectin"/>
    <property type="match status" value="1"/>
</dbReference>
<gene>
    <name evidence="3" type="ORF">LSH36_222g04006</name>
</gene>
<keyword evidence="1" id="KW-0472">Membrane</keyword>
<evidence type="ECO:0000313" key="4">
    <source>
        <dbReference type="Proteomes" id="UP001208570"/>
    </source>
</evidence>
<dbReference type="AlphaFoldDB" id="A0AAD9JNP8"/>
<sequence length="422" mass="46691">MDLLLVIVLYLFALSADAGIEEICMSESFDGQCPDRSVIIMQSALYGRMKLGRCMEVDLGYLGCENDVLFLADRWCSGHQKCTITVPNEDLLAANIECNIRGLAPFMELSYECVTVSRPTSTSCSTPTRVQIHGDEGYVSSHVTAETGCGSPRTPWIFQLSAGQRLHFRLIDFGALSRQDNSLGLSCQQELGFIVERNLGSNFTICGDRERERDIYNSKTNIVELSLISSQGFIIKYNVIGCSDLTPPAHAWYKRDGSEAVIGCKSNDRIWRLYCNGNTWDGVVGNCSYSKDVTTQKQFGTVLPFSSIIFLTCVVCGALLLIIIVVVAGAVYVKKQSIRHELRLRSEYASLTLASTQYLPVKLPGYDATMTRPTHAQHNEDNQPLVEISERTSTLSKVTPGMRTIEDNQCTTLPGGRQTNVI</sequence>
<dbReference type="InterPro" id="IPR043159">
    <property type="entry name" value="Lectin_gal-bd_sf"/>
</dbReference>
<dbReference type="Proteomes" id="UP001208570">
    <property type="component" value="Unassembled WGS sequence"/>
</dbReference>
<evidence type="ECO:0000256" key="2">
    <source>
        <dbReference type="SAM" id="SignalP"/>
    </source>
</evidence>
<keyword evidence="1" id="KW-0812">Transmembrane</keyword>
<reference evidence="3" key="1">
    <citation type="journal article" date="2023" name="Mol. Biol. Evol.">
        <title>Third-Generation Sequencing Reveals the Adaptive Role of the Epigenome in Three Deep-Sea Polychaetes.</title>
        <authorList>
            <person name="Perez M."/>
            <person name="Aroh O."/>
            <person name="Sun Y."/>
            <person name="Lan Y."/>
            <person name="Juniper S.K."/>
            <person name="Young C.R."/>
            <person name="Angers B."/>
            <person name="Qian P.Y."/>
        </authorList>
    </citation>
    <scope>NUCLEOTIDE SEQUENCE</scope>
    <source>
        <strain evidence="3">P08H-3</strain>
    </source>
</reference>
<accession>A0AAD9JNP8</accession>
<evidence type="ECO:0000256" key="1">
    <source>
        <dbReference type="SAM" id="Phobius"/>
    </source>
</evidence>
<proteinExistence type="predicted"/>
<organism evidence="3 4">
    <name type="scientific">Paralvinella palmiformis</name>
    <dbReference type="NCBI Taxonomy" id="53620"/>
    <lineage>
        <taxon>Eukaryota</taxon>
        <taxon>Metazoa</taxon>
        <taxon>Spiralia</taxon>
        <taxon>Lophotrochozoa</taxon>
        <taxon>Annelida</taxon>
        <taxon>Polychaeta</taxon>
        <taxon>Sedentaria</taxon>
        <taxon>Canalipalpata</taxon>
        <taxon>Terebellida</taxon>
        <taxon>Terebelliformia</taxon>
        <taxon>Alvinellidae</taxon>
        <taxon>Paralvinella</taxon>
    </lineage>
</organism>
<comment type="caution">
    <text evidence="3">The sequence shown here is derived from an EMBL/GenBank/DDBJ whole genome shotgun (WGS) entry which is preliminary data.</text>
</comment>
<evidence type="ECO:0000313" key="3">
    <source>
        <dbReference type="EMBL" id="KAK2156096.1"/>
    </source>
</evidence>